<dbReference type="Proteomes" id="UP001237207">
    <property type="component" value="Unassembled WGS sequence"/>
</dbReference>
<evidence type="ECO:0000313" key="3">
    <source>
        <dbReference type="Proteomes" id="UP001237207"/>
    </source>
</evidence>
<accession>A0AAJ1WI08</accession>
<dbReference type="EMBL" id="JAUSUC010000004">
    <property type="protein sequence ID" value="MDQ0214170.1"/>
    <property type="molecule type" value="Genomic_DNA"/>
</dbReference>
<dbReference type="Gene3D" id="3.40.50.10490">
    <property type="entry name" value="Glucose-6-phosphate isomerase like protein, domain 1"/>
    <property type="match status" value="1"/>
</dbReference>
<comment type="caution">
    <text evidence="2">The sequence shown here is derived from an EMBL/GenBank/DDBJ whole genome shotgun (WGS) entry which is preliminary data.</text>
</comment>
<dbReference type="AlphaFoldDB" id="A0AAJ1WI08"/>
<sequence>MLKMFTTQLIGLLQRIQNREQYSIEDGARLLAQALAGEGNIYIHGIDEMEGITLEALNGSEPFERGKALRDLSVLNSIDRVLLVSRYSTDEKALLLAEQLIDKNIPFAAISTSIENDAPSLATLADVHIDLGLSKGLIPNDEGERVGYPASIAALYVYFALKLAMDEILEDNDF</sequence>
<proteinExistence type="predicted"/>
<feature type="domain" description="DUF2529" evidence="1">
    <location>
        <begin position="1"/>
        <end position="169"/>
    </location>
</feature>
<dbReference type="Pfam" id="PF10740">
    <property type="entry name" value="DUF2529"/>
    <property type="match status" value="1"/>
</dbReference>
<dbReference type="SUPFAM" id="SSF53697">
    <property type="entry name" value="SIS domain"/>
    <property type="match status" value="1"/>
</dbReference>
<evidence type="ECO:0000313" key="2">
    <source>
        <dbReference type="EMBL" id="MDQ0214170.1"/>
    </source>
</evidence>
<organism evidence="2 3">
    <name type="scientific">Oikeobacillus pervagus</name>
    <dbReference type="NCBI Taxonomy" id="1325931"/>
    <lineage>
        <taxon>Bacteria</taxon>
        <taxon>Bacillati</taxon>
        <taxon>Bacillota</taxon>
        <taxon>Bacilli</taxon>
        <taxon>Bacillales</taxon>
        <taxon>Bacillaceae</taxon>
        <taxon>Oikeobacillus</taxon>
    </lineage>
</organism>
<gene>
    <name evidence="2" type="ORF">J2S13_000566</name>
</gene>
<keyword evidence="3" id="KW-1185">Reference proteome</keyword>
<dbReference type="InterPro" id="IPR019676">
    <property type="entry name" value="DUF2529"/>
</dbReference>
<dbReference type="RefSeq" id="WP_307256158.1">
    <property type="nucleotide sequence ID" value="NZ_JAUSUC010000004.1"/>
</dbReference>
<dbReference type="GO" id="GO:1901135">
    <property type="term" value="P:carbohydrate derivative metabolic process"/>
    <property type="evidence" value="ECO:0007669"/>
    <property type="project" value="InterPro"/>
</dbReference>
<evidence type="ECO:0000259" key="1">
    <source>
        <dbReference type="Pfam" id="PF10740"/>
    </source>
</evidence>
<dbReference type="InterPro" id="IPR046348">
    <property type="entry name" value="SIS_dom_sf"/>
</dbReference>
<protein>
    <submittedName>
        <fullName evidence="2">Phosphosugar-binding protein</fullName>
    </submittedName>
</protein>
<dbReference type="GO" id="GO:0097367">
    <property type="term" value="F:carbohydrate derivative binding"/>
    <property type="evidence" value="ECO:0007669"/>
    <property type="project" value="InterPro"/>
</dbReference>
<reference evidence="2" key="1">
    <citation type="submission" date="2023-07" db="EMBL/GenBank/DDBJ databases">
        <title>Genomic Encyclopedia of Type Strains, Phase IV (KMG-IV): sequencing the most valuable type-strain genomes for metagenomic binning, comparative biology and taxonomic classification.</title>
        <authorList>
            <person name="Goeker M."/>
        </authorList>
    </citation>
    <scope>NUCLEOTIDE SEQUENCE</scope>
    <source>
        <strain evidence="2">DSM 23947</strain>
    </source>
</reference>
<name>A0AAJ1WI08_9BACI</name>